<gene>
    <name evidence="1" type="ORF">UFOPK2582_00448</name>
    <name evidence="2" type="ORF">UFOPK3046_01489</name>
    <name evidence="3" type="ORF">UFOPK3914_00575</name>
    <name evidence="4" type="ORF">UFOPK4173_01422</name>
    <name evidence="5" type="ORF">UFOPK4354_00260</name>
</gene>
<evidence type="ECO:0000313" key="3">
    <source>
        <dbReference type="EMBL" id="CAB4973252.1"/>
    </source>
</evidence>
<evidence type="ECO:0000313" key="4">
    <source>
        <dbReference type="EMBL" id="CAB5037667.1"/>
    </source>
</evidence>
<dbReference type="EMBL" id="CAFBPW010000187">
    <property type="protein sequence ID" value="CAB5037667.1"/>
    <property type="molecule type" value="Genomic_DNA"/>
</dbReference>
<dbReference type="EMBL" id="CAFBOG010000036">
    <property type="protein sequence ID" value="CAB4973252.1"/>
    <property type="molecule type" value="Genomic_DNA"/>
</dbReference>
<evidence type="ECO:0000313" key="1">
    <source>
        <dbReference type="EMBL" id="CAB4691529.1"/>
    </source>
</evidence>
<reference evidence="2" key="1">
    <citation type="submission" date="2020-05" db="EMBL/GenBank/DDBJ databases">
        <authorList>
            <person name="Chiriac C."/>
            <person name="Salcher M."/>
            <person name="Ghai R."/>
            <person name="Kavagutti S V."/>
        </authorList>
    </citation>
    <scope>NUCLEOTIDE SEQUENCE</scope>
</reference>
<evidence type="ECO:0000313" key="5">
    <source>
        <dbReference type="EMBL" id="CAB5061738.1"/>
    </source>
</evidence>
<dbReference type="EMBL" id="CAFBQW010000016">
    <property type="protein sequence ID" value="CAB5061738.1"/>
    <property type="molecule type" value="Genomic_DNA"/>
</dbReference>
<evidence type="ECO:0000313" key="2">
    <source>
        <dbReference type="EMBL" id="CAB4816428.1"/>
    </source>
</evidence>
<organism evidence="2">
    <name type="scientific">freshwater metagenome</name>
    <dbReference type="NCBI Taxonomy" id="449393"/>
    <lineage>
        <taxon>unclassified sequences</taxon>
        <taxon>metagenomes</taxon>
        <taxon>ecological metagenomes</taxon>
    </lineage>
</organism>
<proteinExistence type="predicted"/>
<dbReference type="AlphaFoldDB" id="A0A6J6ZB89"/>
<dbReference type="SUPFAM" id="SSF69635">
    <property type="entry name" value="Type III secretory system chaperone-like"/>
    <property type="match status" value="1"/>
</dbReference>
<accession>A0A6J6ZB89</accession>
<name>A0A6J6ZB89_9ZZZZ</name>
<dbReference type="EMBL" id="CAFAAQ010000158">
    <property type="protein sequence ID" value="CAB4816428.1"/>
    <property type="molecule type" value="Genomic_DNA"/>
</dbReference>
<dbReference type="Gene3D" id="3.30.1460.10">
    <property type="match status" value="1"/>
</dbReference>
<dbReference type="EMBL" id="CAEZXS010000035">
    <property type="protein sequence ID" value="CAB4691529.1"/>
    <property type="molecule type" value="Genomic_DNA"/>
</dbReference>
<sequence>MIADALPPATAAELQQIDACIEQWLAEQVDQNPCVESVERDTDSGERRWMIRVSAEEKAMFSVWFHLRQRTLHVETYLMPSPEENLAQTYEYLLRRNLRFHGLTFAIGSEDAVFLVGQIPVQWVTEAELDRLFGSVYSYVEQSFRPAMRLGFASRFEG</sequence>
<dbReference type="Pfam" id="PF10722">
    <property type="entry name" value="YbjN"/>
    <property type="match status" value="1"/>
</dbReference>
<protein>
    <submittedName>
        <fullName evidence="2">Unannotated protein</fullName>
    </submittedName>
</protein>
<dbReference type="InterPro" id="IPR019660">
    <property type="entry name" value="Put_sensory_transdc_reg_YbjN"/>
</dbReference>